<dbReference type="InterPro" id="IPR036366">
    <property type="entry name" value="PGBDSf"/>
</dbReference>
<dbReference type="InterPro" id="IPR036365">
    <property type="entry name" value="PGBD-like_sf"/>
</dbReference>
<reference evidence="2" key="1">
    <citation type="submission" date="2020-05" db="EMBL/GenBank/DDBJ databases">
        <authorList>
            <person name="Brown S."/>
            <person name="Huntemann M."/>
            <person name="Clum A."/>
            <person name="Spunde A."/>
            <person name="Palaniappan K."/>
            <person name="Ritter S."/>
            <person name="Mikhailova N."/>
            <person name="Chen I.-M."/>
            <person name="Stamatis D."/>
            <person name="Reddy T."/>
            <person name="O'Malley R."/>
            <person name="Daum C."/>
            <person name="Shapiro N."/>
            <person name="Ivanova N."/>
            <person name="Kyrpides N."/>
            <person name="Woyke T."/>
        </authorList>
    </citation>
    <scope>NUCLEOTIDE SEQUENCE</scope>
    <source>
        <strain evidence="2">DJ080</strain>
    </source>
</reference>
<dbReference type="SUPFAM" id="SSF47090">
    <property type="entry name" value="PGBD-like"/>
    <property type="match status" value="1"/>
</dbReference>
<dbReference type="RefSeq" id="WP_077844678.1">
    <property type="nucleotide sequence ID" value="NZ_JABSWK010000002.1"/>
</dbReference>
<sequence>MNFNKMKIFTLALVAALTISATNLAALNRAAAAESNTKVVTVLRASSGWMLLTKYFKAHPNGALEYGDNNFGVEGLNDLLFDYGYLSSSDYPDDDPMEFTSGTRKAVKDLQAELGVSVTGTFTASDWKAVQAKYTK</sequence>
<accession>A0AAX0BBB4</accession>
<dbReference type="AlphaFoldDB" id="A0AAX0BBB4"/>
<gene>
    <name evidence="2" type="ORF">B0H41_006227</name>
</gene>
<feature type="signal peptide" evidence="1">
    <location>
        <begin position="1"/>
        <end position="25"/>
    </location>
</feature>
<dbReference type="Gene3D" id="1.10.101.10">
    <property type="entry name" value="PGBD-like superfamily/PGBD"/>
    <property type="match status" value="1"/>
</dbReference>
<comment type="caution">
    <text evidence="2">The sequence shown here is derived from an EMBL/GenBank/DDBJ whole genome shotgun (WGS) entry which is preliminary data.</text>
</comment>
<reference evidence="2" key="2">
    <citation type="journal article" date="2022" name="Nat. Biotechnol.">
        <title>Carbon-negative production of acetone and isopropanol by gas fermentation at industrial pilot scale.</title>
        <authorList>
            <person name="Liew F.E."/>
            <person name="Nogle R."/>
            <person name="Abdalla T."/>
            <person name="Rasor B.J."/>
            <person name="Canter C."/>
            <person name="Jensen R.O."/>
            <person name="Wang L."/>
            <person name="Strutz J."/>
            <person name="Chirania P."/>
            <person name="De Tissera S."/>
            <person name="Mueller A.P."/>
            <person name="Ruan Z."/>
            <person name="Gao A."/>
            <person name="Tran L."/>
            <person name="Engle N.L."/>
            <person name="Bromley J.C."/>
            <person name="Daniell J."/>
            <person name="Conrado R."/>
            <person name="Tschaplinski T.J."/>
            <person name="Giannone R.J."/>
            <person name="Hettich R.L."/>
            <person name="Karim A.S."/>
            <person name="Simpson S.D."/>
            <person name="Brown S.D."/>
            <person name="Leang C."/>
            <person name="Jewett M.C."/>
            <person name="Kopke M."/>
        </authorList>
    </citation>
    <scope>NUCLEOTIDE SEQUENCE</scope>
    <source>
        <strain evidence="2">DJ080</strain>
    </source>
</reference>
<dbReference type="EMBL" id="JABSWW010000003">
    <property type="protein sequence ID" value="NRT92396.1"/>
    <property type="molecule type" value="Genomic_DNA"/>
</dbReference>
<keyword evidence="1" id="KW-0732">Signal</keyword>
<evidence type="ECO:0000256" key="1">
    <source>
        <dbReference type="SAM" id="SignalP"/>
    </source>
</evidence>
<evidence type="ECO:0000313" key="3">
    <source>
        <dbReference type="Proteomes" id="UP001193748"/>
    </source>
</evidence>
<evidence type="ECO:0000313" key="2">
    <source>
        <dbReference type="EMBL" id="NRT92396.1"/>
    </source>
</evidence>
<organism evidence="2 3">
    <name type="scientific">Clostridium beijerinckii</name>
    <name type="common">Clostridium MP</name>
    <dbReference type="NCBI Taxonomy" id="1520"/>
    <lineage>
        <taxon>Bacteria</taxon>
        <taxon>Bacillati</taxon>
        <taxon>Bacillota</taxon>
        <taxon>Clostridia</taxon>
        <taxon>Eubacteriales</taxon>
        <taxon>Clostridiaceae</taxon>
        <taxon>Clostridium</taxon>
    </lineage>
</organism>
<protein>
    <recommendedName>
        <fullName evidence="4">Peptidoglycan binding-like domain-containing protein</fullName>
    </recommendedName>
</protein>
<evidence type="ECO:0008006" key="4">
    <source>
        <dbReference type="Google" id="ProtNLM"/>
    </source>
</evidence>
<dbReference type="Proteomes" id="UP001193748">
    <property type="component" value="Unassembled WGS sequence"/>
</dbReference>
<name>A0AAX0BBB4_CLOBE</name>
<proteinExistence type="predicted"/>
<feature type="chain" id="PRO_5043364999" description="Peptidoglycan binding-like domain-containing protein" evidence="1">
    <location>
        <begin position="26"/>
        <end position="136"/>
    </location>
</feature>